<keyword evidence="4 9" id="KW-0812">Transmembrane</keyword>
<reference evidence="10" key="1">
    <citation type="submission" date="2019-03" db="EMBL/GenBank/DDBJ databases">
        <title>Long read genome sequence of the mycoparasitic Pythium oligandrum ATCC 38472 isolated from sugarbeet rhizosphere.</title>
        <authorList>
            <person name="Gaulin E."/>
        </authorList>
    </citation>
    <scope>NUCLEOTIDE SEQUENCE</scope>
    <source>
        <strain evidence="10">ATCC 38472_TT</strain>
    </source>
</reference>
<comment type="similarity">
    <text evidence="2">Belongs to the COX20 family.</text>
</comment>
<dbReference type="EMBL" id="SPLM01000077">
    <property type="protein sequence ID" value="TMW61149.1"/>
    <property type="molecule type" value="Genomic_DNA"/>
</dbReference>
<dbReference type="InterPro" id="IPR022533">
    <property type="entry name" value="Cox20"/>
</dbReference>
<keyword evidence="11" id="KW-1185">Reference proteome</keyword>
<keyword evidence="5" id="KW-0999">Mitochondrion inner membrane</keyword>
<sequence>MSADDVLSNPPCFRTGLMWGIGTGLVVGAQRYRMTKQVRSACDFAVLGFGVVAAGSWVFCRNAYLSRARYTRQFMEVMNDPNRRMEAQEFFRSRIETKESEEDKKDGQ</sequence>
<evidence type="ECO:0000313" key="10">
    <source>
        <dbReference type="EMBL" id="TMW61149.1"/>
    </source>
</evidence>
<comment type="subcellular location">
    <subcellularLocation>
        <location evidence="1">Mitochondrion inner membrane</location>
    </subcellularLocation>
</comment>
<name>A0A8K1CD10_PYTOL</name>
<dbReference type="PANTHER" id="PTHR31586">
    <property type="entry name" value="CYTOCHROME C OXIDASE PROTEIN 20"/>
    <property type="match status" value="1"/>
</dbReference>
<evidence type="ECO:0000313" key="11">
    <source>
        <dbReference type="Proteomes" id="UP000794436"/>
    </source>
</evidence>
<comment type="caution">
    <text evidence="10">The sequence shown here is derived from an EMBL/GenBank/DDBJ whole genome shotgun (WGS) entry which is preliminary data.</text>
</comment>
<keyword evidence="7" id="KW-0496">Mitochondrion</keyword>
<evidence type="ECO:0000256" key="2">
    <source>
        <dbReference type="ARBA" id="ARBA00009575"/>
    </source>
</evidence>
<keyword evidence="8 9" id="KW-0472">Membrane</keyword>
<evidence type="ECO:0000256" key="6">
    <source>
        <dbReference type="ARBA" id="ARBA00022989"/>
    </source>
</evidence>
<accession>A0A8K1CD10</accession>
<keyword evidence="6 9" id="KW-1133">Transmembrane helix</keyword>
<evidence type="ECO:0000256" key="5">
    <source>
        <dbReference type="ARBA" id="ARBA00022792"/>
    </source>
</evidence>
<evidence type="ECO:0000256" key="1">
    <source>
        <dbReference type="ARBA" id="ARBA00004273"/>
    </source>
</evidence>
<evidence type="ECO:0000256" key="8">
    <source>
        <dbReference type="ARBA" id="ARBA00023136"/>
    </source>
</evidence>
<protein>
    <recommendedName>
        <fullName evidence="3">Cytochrome c oxidase assembly protein COX20, mitochondrial</fullName>
    </recommendedName>
</protein>
<proteinExistence type="inferred from homology"/>
<dbReference type="GO" id="GO:0033617">
    <property type="term" value="P:mitochondrial respiratory chain complex IV assembly"/>
    <property type="evidence" value="ECO:0007669"/>
    <property type="project" value="InterPro"/>
</dbReference>
<evidence type="ECO:0000256" key="4">
    <source>
        <dbReference type="ARBA" id="ARBA00022692"/>
    </source>
</evidence>
<dbReference type="Proteomes" id="UP000794436">
    <property type="component" value="Unassembled WGS sequence"/>
</dbReference>
<gene>
    <name evidence="10" type="ORF">Poli38472_013612</name>
</gene>
<dbReference type="PANTHER" id="PTHR31586:SF1">
    <property type="entry name" value="CYTOCHROME C OXIDASE ASSEMBLY PROTEIN COX20, MITOCHONDRIAL"/>
    <property type="match status" value="1"/>
</dbReference>
<dbReference type="OrthoDB" id="14603at2759"/>
<feature type="transmembrane region" description="Helical" evidence="9">
    <location>
        <begin position="41"/>
        <end position="59"/>
    </location>
</feature>
<organism evidence="10 11">
    <name type="scientific">Pythium oligandrum</name>
    <name type="common">Mycoparasitic fungus</name>
    <dbReference type="NCBI Taxonomy" id="41045"/>
    <lineage>
        <taxon>Eukaryota</taxon>
        <taxon>Sar</taxon>
        <taxon>Stramenopiles</taxon>
        <taxon>Oomycota</taxon>
        <taxon>Peronosporomycetes</taxon>
        <taxon>Pythiales</taxon>
        <taxon>Pythiaceae</taxon>
        <taxon>Pythium</taxon>
    </lineage>
</organism>
<evidence type="ECO:0000256" key="3">
    <source>
        <dbReference type="ARBA" id="ARBA00017689"/>
    </source>
</evidence>
<evidence type="ECO:0000256" key="7">
    <source>
        <dbReference type="ARBA" id="ARBA00023128"/>
    </source>
</evidence>
<dbReference type="GO" id="GO:0005743">
    <property type="term" value="C:mitochondrial inner membrane"/>
    <property type="evidence" value="ECO:0007669"/>
    <property type="project" value="UniProtKB-SubCell"/>
</dbReference>
<dbReference type="AlphaFoldDB" id="A0A8K1CD10"/>
<dbReference type="Pfam" id="PF12597">
    <property type="entry name" value="Cox20"/>
    <property type="match status" value="1"/>
</dbReference>
<evidence type="ECO:0000256" key="9">
    <source>
        <dbReference type="SAM" id="Phobius"/>
    </source>
</evidence>